<dbReference type="InterPro" id="IPR006133">
    <property type="entry name" value="DNA-dir_DNA_pol_B_exonuc"/>
</dbReference>
<reference evidence="3 4" key="1">
    <citation type="submission" date="2016-04" db="EMBL/GenBank/DDBJ databases">
        <title>Genome analyses suggest a sexual origin of heterokaryosis in a supposedly ancient asexual fungus.</title>
        <authorList>
            <person name="Ropars J."/>
            <person name="Sedzielewska K."/>
            <person name="Noel J."/>
            <person name="Charron P."/>
            <person name="Farinelli L."/>
            <person name="Marton T."/>
            <person name="Kruger M."/>
            <person name="Pelin A."/>
            <person name="Brachmann A."/>
            <person name="Corradi N."/>
        </authorList>
    </citation>
    <scope>NUCLEOTIDE SEQUENCE [LARGE SCALE GENOMIC DNA]</scope>
    <source>
        <strain evidence="3 4">C2</strain>
    </source>
</reference>
<reference evidence="3 4" key="2">
    <citation type="submission" date="2017-10" db="EMBL/GenBank/DDBJ databases">
        <title>Extensive intraspecific genome diversity in a model arbuscular mycorrhizal fungus.</title>
        <authorList>
            <person name="Chen E.C.H."/>
            <person name="Morin E."/>
            <person name="Baudet D."/>
            <person name="Noel J."/>
            <person name="Ndikumana S."/>
            <person name="Charron P."/>
            <person name="St-Onge C."/>
            <person name="Giorgi J."/>
            <person name="Grigoriev I.V."/>
            <person name="Roux C."/>
            <person name="Martin F.M."/>
            <person name="Corradi N."/>
        </authorList>
    </citation>
    <scope>NUCLEOTIDE SEQUENCE [LARGE SCALE GENOMIC DNA]</scope>
    <source>
        <strain evidence="3 4">C2</strain>
    </source>
</reference>
<evidence type="ECO:0000259" key="2">
    <source>
        <dbReference type="Pfam" id="PF03104"/>
    </source>
</evidence>
<dbReference type="EMBL" id="LLXL01005599">
    <property type="protein sequence ID" value="PKK56453.1"/>
    <property type="molecule type" value="Genomic_DNA"/>
</dbReference>
<accession>A0A2N1M4A2</accession>
<comment type="caution">
    <text evidence="3">The sequence shown here is derived from an EMBL/GenBank/DDBJ whole genome shotgun (WGS) entry which is preliminary data.</text>
</comment>
<name>A0A2N1M4A2_9GLOM</name>
<dbReference type="InterPro" id="IPR012337">
    <property type="entry name" value="RNaseH-like_sf"/>
</dbReference>
<feature type="domain" description="DNA-directed DNA polymerase family B exonuclease" evidence="2">
    <location>
        <begin position="154"/>
        <end position="295"/>
    </location>
</feature>
<dbReference type="Pfam" id="PF03104">
    <property type="entry name" value="DNA_pol_B_exo1"/>
    <property type="match status" value="1"/>
</dbReference>
<evidence type="ECO:0000313" key="3">
    <source>
        <dbReference type="EMBL" id="PKK56453.1"/>
    </source>
</evidence>
<dbReference type="Proteomes" id="UP000233469">
    <property type="component" value="Unassembled WGS sequence"/>
</dbReference>
<proteinExistence type="predicted"/>
<dbReference type="InterPro" id="IPR036397">
    <property type="entry name" value="RNaseH_sf"/>
</dbReference>
<dbReference type="Gene3D" id="3.30.420.10">
    <property type="entry name" value="Ribonuclease H-like superfamily/Ribonuclease H"/>
    <property type="match status" value="1"/>
</dbReference>
<feature type="region of interest" description="Disordered" evidence="1">
    <location>
        <begin position="270"/>
        <end position="291"/>
    </location>
</feature>
<evidence type="ECO:0000256" key="1">
    <source>
        <dbReference type="SAM" id="MobiDB-lite"/>
    </source>
</evidence>
<organism evidence="3 4">
    <name type="scientific">Rhizophagus irregularis</name>
    <dbReference type="NCBI Taxonomy" id="588596"/>
    <lineage>
        <taxon>Eukaryota</taxon>
        <taxon>Fungi</taxon>
        <taxon>Fungi incertae sedis</taxon>
        <taxon>Mucoromycota</taxon>
        <taxon>Glomeromycotina</taxon>
        <taxon>Glomeromycetes</taxon>
        <taxon>Glomerales</taxon>
        <taxon>Glomeraceae</taxon>
        <taxon>Rhizophagus</taxon>
    </lineage>
</organism>
<dbReference type="GO" id="GO:0003676">
    <property type="term" value="F:nucleic acid binding"/>
    <property type="evidence" value="ECO:0007669"/>
    <property type="project" value="InterPro"/>
</dbReference>
<dbReference type="SUPFAM" id="SSF53098">
    <property type="entry name" value="Ribonuclease H-like"/>
    <property type="match status" value="1"/>
</dbReference>
<protein>
    <recommendedName>
        <fullName evidence="2">DNA-directed DNA polymerase family B exonuclease domain-containing protein</fullName>
    </recommendedName>
</protein>
<evidence type="ECO:0000313" key="4">
    <source>
        <dbReference type="Proteomes" id="UP000233469"/>
    </source>
</evidence>
<dbReference type="VEuPathDB" id="FungiDB:RhiirA1_455317"/>
<gene>
    <name evidence="3" type="ORF">RhiirC2_799973</name>
</gene>
<dbReference type="AlphaFoldDB" id="A0A2N1M4A2"/>
<sequence>MEGQLIRYFSVNYLSGMLTLDDMVTENDEGLTTILDDALSSCQEIPFMAIDNGKTPDECEEKVSKILSGTVKSFKMEHIKAFPFQGYHTEKKSYLRIYTNGTGERKKAIQTIQENNFETASDDMWSFHHFCLLEDFTTISDRFPISALLRDRTLVLTWDIETQSREFGEFAEVLDLNDNAFMICMTLHWKDDPKPLKQICLVDVETEPDPRWITIICGNQENLSKAFALCWRAFAPDIQVGFNDSDYDWRFIMERWKYRGKIGAKSENTFKAKNTVTKPPEEGEEDPEEKEYMGGRIKIKITAEENFFSSFLKLPGCVPIDCGLDTKADMPYDKMWKIYSEAKKAPPHQPREICVK</sequence>